<organism evidence="1 2">
    <name type="scientific">Oceanotoga teriensis</name>
    <dbReference type="NCBI Taxonomy" id="515440"/>
    <lineage>
        <taxon>Bacteria</taxon>
        <taxon>Thermotogati</taxon>
        <taxon>Thermotogota</taxon>
        <taxon>Thermotogae</taxon>
        <taxon>Petrotogales</taxon>
        <taxon>Petrotogaceae</taxon>
        <taxon>Oceanotoga</taxon>
    </lineage>
</organism>
<reference evidence="1 2" key="1">
    <citation type="submission" date="2018-05" db="EMBL/GenBank/DDBJ databases">
        <title>Genomic Encyclopedia of Type Strains, Phase IV (KMG-IV): sequencing the most valuable type-strain genomes for metagenomic binning, comparative biology and taxonomic classification.</title>
        <authorList>
            <person name="Goeker M."/>
        </authorList>
    </citation>
    <scope>NUCLEOTIDE SEQUENCE [LARGE SCALE GENOMIC DNA]</scope>
    <source>
        <strain evidence="1 2">DSM 24906</strain>
    </source>
</reference>
<accession>A0AA45HIN2</accession>
<gene>
    <name evidence="1" type="ORF">C7380_10811</name>
</gene>
<dbReference type="RefSeq" id="WP_109604714.1">
    <property type="nucleotide sequence ID" value="NZ_JAMHJO010000003.1"/>
</dbReference>
<evidence type="ECO:0000313" key="1">
    <source>
        <dbReference type="EMBL" id="PWJ93182.1"/>
    </source>
</evidence>
<proteinExistence type="predicted"/>
<keyword evidence="2" id="KW-1185">Reference proteome</keyword>
<dbReference type="AlphaFoldDB" id="A0AA45HIN2"/>
<dbReference type="EMBL" id="QGGI01000008">
    <property type="protein sequence ID" value="PWJ93182.1"/>
    <property type="molecule type" value="Genomic_DNA"/>
</dbReference>
<dbReference type="Proteomes" id="UP000245921">
    <property type="component" value="Unassembled WGS sequence"/>
</dbReference>
<sequence>MLKSEFLNKIESIVESDEATMIYFVFIDSKESIGKGECSLYPDDIYLKKNKIVVCEKDPKITYNVSQVYSELEKYDDFEVIVEDINGKFFSLDNMILDVGLNCLIIEIPLEDVI</sequence>
<name>A0AA45HIN2_9BACT</name>
<evidence type="ECO:0000313" key="2">
    <source>
        <dbReference type="Proteomes" id="UP000245921"/>
    </source>
</evidence>
<protein>
    <submittedName>
        <fullName evidence="1">Uncharacterized protein</fullName>
    </submittedName>
</protein>
<comment type="caution">
    <text evidence="1">The sequence shown here is derived from an EMBL/GenBank/DDBJ whole genome shotgun (WGS) entry which is preliminary data.</text>
</comment>